<evidence type="ECO:0000313" key="2">
    <source>
        <dbReference type="Proteomes" id="UP000479114"/>
    </source>
</evidence>
<accession>A0A6C0P362</accession>
<reference evidence="1 2" key="1">
    <citation type="submission" date="2020-02" db="EMBL/GenBank/DDBJ databases">
        <title>Paenibacillus sp. nov., isolated from rhizosphere soil of tomato.</title>
        <authorList>
            <person name="Weon H.-Y."/>
            <person name="Lee S.A."/>
        </authorList>
    </citation>
    <scope>NUCLEOTIDE SEQUENCE [LARGE SCALE GENOMIC DNA]</scope>
    <source>
        <strain evidence="1 2">14171R-81</strain>
    </source>
</reference>
<protein>
    <submittedName>
        <fullName evidence="1">Uncharacterized protein</fullName>
    </submittedName>
</protein>
<gene>
    <name evidence="1" type="ORF">GZH47_19530</name>
</gene>
<proteinExistence type="predicted"/>
<dbReference type="KEGG" id="prz:GZH47_19530"/>
<sequence>MKRMPFERPTEHYDERLFPIDEQLCALLKQRKDLSNDPGYPPFEYITKWAADYGFYDDYLKVFFSTLIGEQHYRPQVEPAGFRTLIPVLRSAQHGPFFYTVTSIRQYGNASVLTFAADWDVNDERESLSDRPRHFELSVGEKYDCRFESGGGSTGHSAANYVISPPLPDDLSGLAFVFKESGNAFKQRRSSVEIVIEAE</sequence>
<keyword evidence="2" id="KW-1185">Reference proteome</keyword>
<organism evidence="1 2">
    <name type="scientific">Paenibacillus rhizovicinus</name>
    <dbReference type="NCBI Taxonomy" id="2704463"/>
    <lineage>
        <taxon>Bacteria</taxon>
        <taxon>Bacillati</taxon>
        <taxon>Bacillota</taxon>
        <taxon>Bacilli</taxon>
        <taxon>Bacillales</taxon>
        <taxon>Paenibacillaceae</taxon>
        <taxon>Paenibacillus</taxon>
    </lineage>
</organism>
<evidence type="ECO:0000313" key="1">
    <source>
        <dbReference type="EMBL" id="QHW32781.1"/>
    </source>
</evidence>
<dbReference type="EMBL" id="CP048286">
    <property type="protein sequence ID" value="QHW32781.1"/>
    <property type="molecule type" value="Genomic_DNA"/>
</dbReference>
<dbReference type="RefSeq" id="WP_162642620.1">
    <property type="nucleotide sequence ID" value="NZ_CP048286.1"/>
</dbReference>
<dbReference type="AlphaFoldDB" id="A0A6C0P362"/>
<dbReference type="Proteomes" id="UP000479114">
    <property type="component" value="Chromosome"/>
</dbReference>
<name>A0A6C0P362_9BACL</name>